<proteinExistence type="predicted"/>
<reference evidence="2" key="1">
    <citation type="submission" date="2017-09" db="EMBL/GenBank/DDBJ databases">
        <authorList>
            <person name="Varghese N."/>
            <person name="Submissions S."/>
        </authorList>
    </citation>
    <scope>NUCLEOTIDE SEQUENCE [LARGE SCALE GENOMIC DNA]</scope>
    <source>
        <strain evidence="2">DSM 29961</strain>
    </source>
</reference>
<keyword evidence="2" id="KW-1185">Reference proteome</keyword>
<dbReference type="AlphaFoldDB" id="A0A286GK85"/>
<dbReference type="Proteomes" id="UP000219452">
    <property type="component" value="Unassembled WGS sequence"/>
</dbReference>
<evidence type="ECO:0000313" key="2">
    <source>
        <dbReference type="Proteomes" id="UP000219452"/>
    </source>
</evidence>
<accession>A0A286GK85</accession>
<gene>
    <name evidence="1" type="ORF">SAMN06269250_5044</name>
</gene>
<name>A0A286GK85_9BACT</name>
<dbReference type="EMBL" id="OCNH01000005">
    <property type="protein sequence ID" value="SOD95912.1"/>
    <property type="molecule type" value="Genomic_DNA"/>
</dbReference>
<sequence length="315" mass="34975">MKQLLVTAHRVGMALVRRLGLAVFLLFPAMPGIAQVSMQVVTKVVEKDLPYTDGQRIRLVAQKADVVVKGWNRPTVSIRLRLVARHPDRAVAEREVAYHQYVLQAENGRIELSNQFIIPQRAGKLQSQLKAIYEISLPNKALLILKNSFGDIRLTDLAGDVSVNFEFGKLTLEDIGGKLTVVSNYGDIDGRNLDGTLTLKAEKADVSLRELGGTAVLQSRYGKLTVFPATTSHALTIEAARTEILIATKRISDFKFDVISTFADIRVPDWLADQLSKYNGKQVFTYQPAGRKPEITIQNSYSTVVIQGEKTLVDR</sequence>
<dbReference type="RefSeq" id="WP_179830284.1">
    <property type="nucleotide sequence ID" value="NZ_OCNH01000005.1"/>
</dbReference>
<evidence type="ECO:0000313" key="1">
    <source>
        <dbReference type="EMBL" id="SOD95912.1"/>
    </source>
</evidence>
<organism evidence="1 2">
    <name type="scientific">Spirosoma fluviale</name>
    <dbReference type="NCBI Taxonomy" id="1597977"/>
    <lineage>
        <taxon>Bacteria</taxon>
        <taxon>Pseudomonadati</taxon>
        <taxon>Bacteroidota</taxon>
        <taxon>Cytophagia</taxon>
        <taxon>Cytophagales</taxon>
        <taxon>Cytophagaceae</taxon>
        <taxon>Spirosoma</taxon>
    </lineage>
</organism>
<protein>
    <submittedName>
        <fullName evidence="1">Uncharacterized protein</fullName>
    </submittedName>
</protein>